<dbReference type="EMBL" id="LT838272">
    <property type="protein sequence ID" value="SMB99336.1"/>
    <property type="molecule type" value="Genomic_DNA"/>
</dbReference>
<dbReference type="InterPro" id="IPR038601">
    <property type="entry name" value="MttB-like_sf"/>
</dbReference>
<dbReference type="Pfam" id="PF06253">
    <property type="entry name" value="MTTB"/>
    <property type="match status" value="1"/>
</dbReference>
<evidence type="ECO:0000256" key="2">
    <source>
        <dbReference type="ARBA" id="ARBA00022603"/>
    </source>
</evidence>
<dbReference type="Proteomes" id="UP000192569">
    <property type="component" value="Chromosome I"/>
</dbReference>
<organism evidence="4 5">
    <name type="scientific">Thermanaeromonas toyohensis ToBE</name>
    <dbReference type="NCBI Taxonomy" id="698762"/>
    <lineage>
        <taxon>Bacteria</taxon>
        <taxon>Bacillati</taxon>
        <taxon>Bacillota</taxon>
        <taxon>Clostridia</taxon>
        <taxon>Neomoorellales</taxon>
        <taxon>Neomoorellaceae</taxon>
        <taxon>Thermanaeromonas</taxon>
    </lineage>
</organism>
<keyword evidence="3 4" id="KW-0808">Transferase</keyword>
<dbReference type="GO" id="GO:0008168">
    <property type="term" value="F:methyltransferase activity"/>
    <property type="evidence" value="ECO:0007669"/>
    <property type="project" value="UniProtKB-KW"/>
</dbReference>
<name>A0A1W1W187_9FIRM</name>
<evidence type="ECO:0000313" key="4">
    <source>
        <dbReference type="EMBL" id="SMB99336.1"/>
    </source>
</evidence>
<dbReference type="Gene3D" id="3.20.20.480">
    <property type="entry name" value="Trimethylamine methyltransferase-like"/>
    <property type="match status" value="1"/>
</dbReference>
<dbReference type="RefSeq" id="WP_084666544.1">
    <property type="nucleotide sequence ID" value="NZ_LT838272.1"/>
</dbReference>
<dbReference type="InterPro" id="IPR010426">
    <property type="entry name" value="MTTB_MeTrfase"/>
</dbReference>
<dbReference type="GO" id="GO:0015948">
    <property type="term" value="P:methanogenesis"/>
    <property type="evidence" value="ECO:0007669"/>
    <property type="project" value="InterPro"/>
</dbReference>
<dbReference type="OrthoDB" id="5418352at2"/>
<protein>
    <submittedName>
        <fullName evidence="4">Trimethylamine---corrinoid protein Co-methyltransferase</fullName>
    </submittedName>
</protein>
<proteinExistence type="inferred from homology"/>
<evidence type="ECO:0000313" key="5">
    <source>
        <dbReference type="Proteomes" id="UP000192569"/>
    </source>
</evidence>
<accession>A0A1W1W187</accession>
<evidence type="ECO:0000256" key="3">
    <source>
        <dbReference type="ARBA" id="ARBA00022679"/>
    </source>
</evidence>
<dbReference type="STRING" id="698762.SAMN00808754_2857"/>
<gene>
    <name evidence="4" type="ORF">SAMN00808754_2857</name>
</gene>
<comment type="similarity">
    <text evidence="1">Belongs to the trimethylamine methyltransferase family.</text>
</comment>
<keyword evidence="5" id="KW-1185">Reference proteome</keyword>
<dbReference type="AlphaFoldDB" id="A0A1W1W187"/>
<evidence type="ECO:0000256" key="1">
    <source>
        <dbReference type="ARBA" id="ARBA00007137"/>
    </source>
</evidence>
<sequence>MRSNYTVQASVQFRVLSEDQLEEIHAAALEVLERTGVAVYEAEALELFKKAGAYVDGNRVRVPSHLVEWALRTAPRRVAVANRHGKRTMILEGYNIYFGTGSDCPNILDPYTGERRRCTKQDVANAAKICEALPNIDFVMSLVLVQDKPTPVSDRHQFEAMLLNTTKPIVFTAHDVEGMADIVEMASIVAGGEEELQKNPFIILYAEPSSPLKHSKEAVQKLLYAAEHRIPVIYTPCIMCGATVPATLAGGLVTGTAESLSGLVMHQLKREGSPFITGGVYTIMDMNTTIYSYGAPEFHLLHSALADLAHYYRLPMFSTAGCSDSKILDQQAAAEAAISILMAAQSGANLIHDVGYLEYGLTGSYEMIVMCDEIIGMVKRIIRGIEVNEETLAVEVIDRVGPGGHFLGEEHTLKHFKNETWFPKLINRQRWDEWKNSGGLSLGEKANRKVKQILEEFKPEPLPPDVEARVKEVVNKAERRLGV</sequence>
<keyword evidence="2 4" id="KW-0489">Methyltransferase</keyword>
<dbReference type="GO" id="GO:0032259">
    <property type="term" value="P:methylation"/>
    <property type="evidence" value="ECO:0007669"/>
    <property type="project" value="UniProtKB-KW"/>
</dbReference>
<reference evidence="4 5" key="1">
    <citation type="submission" date="2017-04" db="EMBL/GenBank/DDBJ databases">
        <authorList>
            <person name="Afonso C.L."/>
            <person name="Miller P.J."/>
            <person name="Scott M.A."/>
            <person name="Spackman E."/>
            <person name="Goraichik I."/>
            <person name="Dimitrov K.M."/>
            <person name="Suarez D.L."/>
            <person name="Swayne D.E."/>
        </authorList>
    </citation>
    <scope>NUCLEOTIDE SEQUENCE [LARGE SCALE GENOMIC DNA]</scope>
    <source>
        <strain evidence="4 5">ToBE</strain>
    </source>
</reference>